<dbReference type="InterPro" id="IPR015943">
    <property type="entry name" value="WD40/YVTN_repeat-like_dom_sf"/>
</dbReference>
<dbReference type="Gene3D" id="2.130.10.10">
    <property type="entry name" value="YVTN repeat-like/Quinoprotein amine dehydrogenase"/>
    <property type="match status" value="1"/>
</dbReference>
<proteinExistence type="predicted"/>
<evidence type="ECO:0000313" key="2">
    <source>
        <dbReference type="Proteomes" id="UP000483379"/>
    </source>
</evidence>
<dbReference type="EMBL" id="JAAIJQ010000073">
    <property type="protein sequence ID" value="NEV64078.1"/>
    <property type="molecule type" value="Genomic_DNA"/>
</dbReference>
<organism evidence="1 2">
    <name type="scientific">Thiorhodococcus minor</name>
    <dbReference type="NCBI Taxonomy" id="57489"/>
    <lineage>
        <taxon>Bacteria</taxon>
        <taxon>Pseudomonadati</taxon>
        <taxon>Pseudomonadota</taxon>
        <taxon>Gammaproteobacteria</taxon>
        <taxon>Chromatiales</taxon>
        <taxon>Chromatiaceae</taxon>
        <taxon>Thiorhodococcus</taxon>
    </lineage>
</organism>
<accession>A0A6M0K2S5</accession>
<name>A0A6M0K2S5_9GAMM</name>
<gene>
    <name evidence="1" type="ORF">G3446_19685</name>
</gene>
<dbReference type="AlphaFoldDB" id="A0A6M0K2S5"/>
<dbReference type="SUPFAM" id="SSF110296">
    <property type="entry name" value="Oligoxyloglucan reducing end-specific cellobiohydrolase"/>
    <property type="match status" value="1"/>
</dbReference>
<comment type="caution">
    <text evidence="1">The sequence shown here is derived from an EMBL/GenBank/DDBJ whole genome shotgun (WGS) entry which is preliminary data.</text>
</comment>
<protein>
    <recommendedName>
        <fullName evidence="3">Exo-alpha-sialidase</fullName>
    </recommendedName>
</protein>
<dbReference type="RefSeq" id="WP_164454612.1">
    <property type="nucleotide sequence ID" value="NZ_JAAIJQ010000073.1"/>
</dbReference>
<dbReference type="Proteomes" id="UP000483379">
    <property type="component" value="Unassembled WGS sequence"/>
</dbReference>
<evidence type="ECO:0008006" key="3">
    <source>
        <dbReference type="Google" id="ProtNLM"/>
    </source>
</evidence>
<evidence type="ECO:0000313" key="1">
    <source>
        <dbReference type="EMBL" id="NEV64078.1"/>
    </source>
</evidence>
<reference evidence="1 2" key="1">
    <citation type="submission" date="2020-02" db="EMBL/GenBank/DDBJ databases">
        <title>Genome sequences of Thiorhodococcus mannitoliphagus and Thiorhodococcus minor, purple sulfur photosynthetic bacteria in the gammaproteobacterial family, Chromatiaceae.</title>
        <authorList>
            <person name="Aviles F.A."/>
            <person name="Meyer T.E."/>
            <person name="Kyndt J.A."/>
        </authorList>
    </citation>
    <scope>NUCLEOTIDE SEQUENCE [LARGE SCALE GENOMIC DNA]</scope>
    <source>
        <strain evidence="1 2">DSM 11518</strain>
    </source>
</reference>
<sequence>MRAAIGDYAASAESEILARLVVTRTRDGGQTFDVIEQGLPQEPAYDLVYRQGLDCDARGDRLAFDSTTGSLWISEGQGSSWRSVSKHLPPILCVRFEV</sequence>
<keyword evidence="2" id="KW-1185">Reference proteome</keyword>